<keyword evidence="4" id="KW-1185">Reference proteome</keyword>
<feature type="chain" id="PRO_5042286206" evidence="2">
    <location>
        <begin position="27"/>
        <end position="111"/>
    </location>
</feature>
<feature type="region of interest" description="Disordered" evidence="1">
    <location>
        <begin position="70"/>
        <end position="111"/>
    </location>
</feature>
<reference evidence="3" key="1">
    <citation type="journal article" date="2020" name="Fungal Divers.">
        <title>Resolving the Mortierellaceae phylogeny through synthesis of multi-gene phylogenetics and phylogenomics.</title>
        <authorList>
            <person name="Vandepol N."/>
            <person name="Liber J."/>
            <person name="Desiro A."/>
            <person name="Na H."/>
            <person name="Kennedy M."/>
            <person name="Barry K."/>
            <person name="Grigoriev I.V."/>
            <person name="Miller A.N."/>
            <person name="O'Donnell K."/>
            <person name="Stajich J.E."/>
            <person name="Bonito G."/>
        </authorList>
    </citation>
    <scope>NUCLEOTIDE SEQUENCE</scope>
    <source>
        <strain evidence="3">NRRL 28262</strain>
    </source>
</reference>
<dbReference type="Proteomes" id="UP001194580">
    <property type="component" value="Unassembled WGS sequence"/>
</dbReference>
<feature type="signal peptide" evidence="2">
    <location>
        <begin position="1"/>
        <end position="26"/>
    </location>
</feature>
<sequence length="111" mass="11938">MACLKTNLLFLLSLALALLLTHPTMAAPTPDLHRRGLLSSTLSLPAPHRRFIPETTANEAAVVPNVSVRHDVEEVEKRGLPPGGSGRPGSGSNYDKGKPYGRRDDEESEVA</sequence>
<evidence type="ECO:0000313" key="4">
    <source>
        <dbReference type="Proteomes" id="UP001194580"/>
    </source>
</evidence>
<accession>A0AAD4D5V6</accession>
<evidence type="ECO:0000256" key="1">
    <source>
        <dbReference type="SAM" id="MobiDB-lite"/>
    </source>
</evidence>
<keyword evidence="2" id="KW-0732">Signal</keyword>
<organism evidence="3 4">
    <name type="scientific">Linnemannia exigua</name>
    <dbReference type="NCBI Taxonomy" id="604196"/>
    <lineage>
        <taxon>Eukaryota</taxon>
        <taxon>Fungi</taxon>
        <taxon>Fungi incertae sedis</taxon>
        <taxon>Mucoromycota</taxon>
        <taxon>Mortierellomycotina</taxon>
        <taxon>Mortierellomycetes</taxon>
        <taxon>Mortierellales</taxon>
        <taxon>Mortierellaceae</taxon>
        <taxon>Linnemannia</taxon>
    </lineage>
</organism>
<protein>
    <submittedName>
        <fullName evidence="3">Uncharacterized protein</fullName>
    </submittedName>
</protein>
<proteinExistence type="predicted"/>
<gene>
    <name evidence="3" type="ORF">BGZ95_002154</name>
</gene>
<evidence type="ECO:0000256" key="2">
    <source>
        <dbReference type="SAM" id="SignalP"/>
    </source>
</evidence>
<name>A0AAD4D5V6_9FUNG</name>
<dbReference type="AlphaFoldDB" id="A0AAD4D5V6"/>
<evidence type="ECO:0000313" key="3">
    <source>
        <dbReference type="EMBL" id="KAG0269197.1"/>
    </source>
</evidence>
<dbReference type="EMBL" id="JAAAIL010001446">
    <property type="protein sequence ID" value="KAG0269197.1"/>
    <property type="molecule type" value="Genomic_DNA"/>
</dbReference>
<comment type="caution">
    <text evidence="3">The sequence shown here is derived from an EMBL/GenBank/DDBJ whole genome shotgun (WGS) entry which is preliminary data.</text>
</comment>
<feature type="compositionally biased region" description="Basic and acidic residues" evidence="1">
    <location>
        <begin position="95"/>
        <end position="105"/>
    </location>
</feature>
<feature type="compositionally biased region" description="Basic and acidic residues" evidence="1">
    <location>
        <begin position="70"/>
        <end position="79"/>
    </location>
</feature>